<dbReference type="Pfam" id="PF01554">
    <property type="entry name" value="MatE"/>
    <property type="match status" value="2"/>
</dbReference>
<evidence type="ECO:0000256" key="5">
    <source>
        <dbReference type="ARBA" id="ARBA00023136"/>
    </source>
</evidence>
<feature type="transmembrane region" description="Helical" evidence="6">
    <location>
        <begin position="286"/>
        <end position="304"/>
    </location>
</feature>
<dbReference type="GO" id="GO:0005886">
    <property type="term" value="C:plasma membrane"/>
    <property type="evidence" value="ECO:0007669"/>
    <property type="project" value="UniProtKB-SubCell"/>
</dbReference>
<keyword evidence="5 6" id="KW-0472">Membrane</keyword>
<evidence type="ECO:0000256" key="2">
    <source>
        <dbReference type="ARBA" id="ARBA00022475"/>
    </source>
</evidence>
<evidence type="ECO:0000256" key="1">
    <source>
        <dbReference type="ARBA" id="ARBA00004651"/>
    </source>
</evidence>
<keyword evidence="4 6" id="KW-1133">Transmembrane helix</keyword>
<dbReference type="AlphaFoldDB" id="A0A645CHV8"/>
<dbReference type="InterPro" id="IPR002528">
    <property type="entry name" value="MATE_fam"/>
</dbReference>
<feature type="transmembrane region" description="Helical" evidence="6">
    <location>
        <begin position="310"/>
        <end position="329"/>
    </location>
</feature>
<dbReference type="InterPro" id="IPR051327">
    <property type="entry name" value="MATE_MepA_subfamily"/>
</dbReference>
<sequence length="344" mass="37436">MGLSVYGVDMLLRISGASEEILPLARNYLRIILIGGPLALMGHGINSLIRACGNPRYAMGTQILGAFSNILLDALFIVKMGMGVEGAALGTVMAQGAATVCGLMFFYSGSSPLRIRLHFLVRLRMKVIKKIIAVGSSPFITELSFVFYMTLMNNMVRKYGGDIGLSAMGVFLSLDSILFLPALAIGEAVQPVIGYNYGAGKPDRVIMAIKYAIKMVTCFYILSFVIAEIFAEKLILLFNDDPELLAIGVPGMRIAYIGIIFMGVTIITNSALLGLGRAREAITLSVFRHAVFLFLPLIILPRFFGLWGIWMSFPVGDISGCLIAALFLMRLFNWLKGDSAVFSD</sequence>
<feature type="transmembrane region" description="Helical" evidence="6">
    <location>
        <begin position="211"/>
        <end position="231"/>
    </location>
</feature>
<evidence type="ECO:0000256" key="4">
    <source>
        <dbReference type="ARBA" id="ARBA00022989"/>
    </source>
</evidence>
<feature type="transmembrane region" description="Helical" evidence="6">
    <location>
        <begin position="251"/>
        <end position="274"/>
    </location>
</feature>
<name>A0A645CHV8_9ZZZZ</name>
<feature type="transmembrane region" description="Helical" evidence="6">
    <location>
        <begin position="163"/>
        <end position="185"/>
    </location>
</feature>
<dbReference type="GO" id="GO:0015297">
    <property type="term" value="F:antiporter activity"/>
    <property type="evidence" value="ECO:0007669"/>
    <property type="project" value="InterPro"/>
</dbReference>
<proteinExistence type="predicted"/>
<feature type="transmembrane region" description="Helical" evidence="6">
    <location>
        <begin position="88"/>
        <end position="110"/>
    </location>
</feature>
<dbReference type="PANTHER" id="PTHR43823">
    <property type="entry name" value="SPORULATION PROTEIN YKVU"/>
    <property type="match status" value="1"/>
</dbReference>
<evidence type="ECO:0000313" key="7">
    <source>
        <dbReference type="EMBL" id="MPM76464.1"/>
    </source>
</evidence>
<protein>
    <submittedName>
        <fullName evidence="7">Multidrug export protein MepA</fullName>
    </submittedName>
</protein>
<dbReference type="EMBL" id="VSSQ01027298">
    <property type="protein sequence ID" value="MPM76464.1"/>
    <property type="molecule type" value="Genomic_DNA"/>
</dbReference>
<reference evidence="7" key="1">
    <citation type="submission" date="2019-08" db="EMBL/GenBank/DDBJ databases">
        <authorList>
            <person name="Kucharzyk K."/>
            <person name="Murdoch R.W."/>
            <person name="Higgins S."/>
            <person name="Loffler F."/>
        </authorList>
    </citation>
    <scope>NUCLEOTIDE SEQUENCE</scope>
</reference>
<evidence type="ECO:0000256" key="6">
    <source>
        <dbReference type="SAM" id="Phobius"/>
    </source>
</evidence>
<comment type="subcellular location">
    <subcellularLocation>
        <location evidence="1">Cell membrane</location>
        <topology evidence="1">Multi-pass membrane protein</topology>
    </subcellularLocation>
</comment>
<keyword evidence="3 6" id="KW-0812">Transmembrane</keyword>
<gene>
    <name evidence="7" type="primary">mepA_72</name>
    <name evidence="7" type="ORF">SDC9_123462</name>
</gene>
<dbReference type="PANTHER" id="PTHR43823:SF3">
    <property type="entry name" value="MULTIDRUG EXPORT PROTEIN MEPA"/>
    <property type="match status" value="1"/>
</dbReference>
<evidence type="ECO:0000256" key="3">
    <source>
        <dbReference type="ARBA" id="ARBA00022692"/>
    </source>
</evidence>
<feature type="transmembrane region" description="Helical" evidence="6">
    <location>
        <begin position="61"/>
        <end position="82"/>
    </location>
</feature>
<dbReference type="NCBIfam" id="TIGR00797">
    <property type="entry name" value="matE"/>
    <property type="match status" value="1"/>
</dbReference>
<keyword evidence="2" id="KW-1003">Cell membrane</keyword>
<feature type="transmembrane region" description="Helical" evidence="6">
    <location>
        <begin position="131"/>
        <end position="151"/>
    </location>
</feature>
<accession>A0A645CHV8</accession>
<comment type="caution">
    <text evidence="7">The sequence shown here is derived from an EMBL/GenBank/DDBJ whole genome shotgun (WGS) entry which is preliminary data.</text>
</comment>
<dbReference type="GO" id="GO:0042910">
    <property type="term" value="F:xenobiotic transmembrane transporter activity"/>
    <property type="evidence" value="ECO:0007669"/>
    <property type="project" value="InterPro"/>
</dbReference>
<organism evidence="7">
    <name type="scientific">bioreactor metagenome</name>
    <dbReference type="NCBI Taxonomy" id="1076179"/>
    <lineage>
        <taxon>unclassified sequences</taxon>
        <taxon>metagenomes</taxon>
        <taxon>ecological metagenomes</taxon>
    </lineage>
</organism>
<feature type="transmembrane region" description="Helical" evidence="6">
    <location>
        <begin position="28"/>
        <end position="49"/>
    </location>
</feature>